<accession>A0AAW4JIS1</accession>
<evidence type="ECO:0008006" key="3">
    <source>
        <dbReference type="Google" id="ProtNLM"/>
    </source>
</evidence>
<dbReference type="RefSeq" id="WP_208577376.1">
    <property type="nucleotide sequence ID" value="NZ_JAGFVQ010000029.1"/>
</dbReference>
<evidence type="ECO:0000313" key="2">
    <source>
        <dbReference type="Proteomes" id="UP000669887"/>
    </source>
</evidence>
<dbReference type="Proteomes" id="UP000669887">
    <property type="component" value="Unassembled WGS sequence"/>
</dbReference>
<name>A0AAW4JIS1_9ACTN</name>
<sequence length="219" mass="23999">MPEKELTLVDRCILVTLMVKAAPLPQTYFKNVAGISLKPEHRSRLKSLGLIEVTEKPRIVLTLTDKGWDRATEELGAEPPKRAGAAGGTLYVALDFLRRLIDHSGTRADDLFRMQINRDEVVAPPVASPASAAVDAVALIRQAYHELAAKPGDYVMLADLREALTDLPRHEFDAALVTLNRERGVNLVPESNQKVLKPQERAAAVTIGNQDKHLVAISS</sequence>
<proteinExistence type="predicted"/>
<dbReference type="EMBL" id="JAGFVQ010000029">
    <property type="protein sequence ID" value="MBO4141737.1"/>
    <property type="molecule type" value="Genomic_DNA"/>
</dbReference>
<comment type="caution">
    <text evidence="1">The sequence shown here is derived from an EMBL/GenBank/DDBJ whole genome shotgun (WGS) entry which is preliminary data.</text>
</comment>
<evidence type="ECO:0000313" key="1">
    <source>
        <dbReference type="EMBL" id="MBO4141737.1"/>
    </source>
</evidence>
<reference evidence="1" key="1">
    <citation type="submission" date="2021-03" db="EMBL/GenBank/DDBJ databases">
        <title>X isolated from Micromonospora tulbaghiae.</title>
        <authorList>
            <person name="Stennett H.L."/>
        </authorList>
    </citation>
    <scope>NUCLEOTIDE SEQUENCE</scope>
    <source>
        <strain evidence="1">28M1-20</strain>
    </source>
</reference>
<protein>
    <recommendedName>
        <fullName evidence="3">MarR family transcriptional regulator</fullName>
    </recommendedName>
</protein>
<dbReference type="AlphaFoldDB" id="A0AAW4JIS1"/>
<organism evidence="1 2">
    <name type="scientific">Micromonospora tulbaghiae</name>
    <dbReference type="NCBI Taxonomy" id="479978"/>
    <lineage>
        <taxon>Bacteria</taxon>
        <taxon>Bacillati</taxon>
        <taxon>Actinomycetota</taxon>
        <taxon>Actinomycetes</taxon>
        <taxon>Micromonosporales</taxon>
        <taxon>Micromonosporaceae</taxon>
        <taxon>Micromonospora</taxon>
    </lineage>
</organism>
<gene>
    <name evidence="1" type="ORF">J5U46_16395</name>
</gene>